<reference evidence="5 6" key="1">
    <citation type="journal article" date="2012" name="J. Bacteriol.">
        <title>Genome Sequence of Galbibacter marinum Type Strain ck-I2-15.</title>
        <authorList>
            <person name="Lai Q."/>
            <person name="Li C."/>
            <person name="Shao Z."/>
        </authorList>
    </citation>
    <scope>NUCLEOTIDE SEQUENCE [LARGE SCALE GENOMIC DNA]</scope>
    <source>
        <strain evidence="6">ck-I2-15</strain>
    </source>
</reference>
<keyword evidence="2 4" id="KW-0732">Signal</keyword>
<dbReference type="PANTHER" id="PTHR35089">
    <property type="entry name" value="CHAPERONE PROTEIN SKP"/>
    <property type="match status" value="1"/>
</dbReference>
<evidence type="ECO:0008006" key="7">
    <source>
        <dbReference type="Google" id="ProtNLM"/>
    </source>
</evidence>
<evidence type="ECO:0000256" key="3">
    <source>
        <dbReference type="SAM" id="Coils"/>
    </source>
</evidence>
<dbReference type="eggNOG" id="COG2825">
    <property type="taxonomic scope" value="Bacteria"/>
</dbReference>
<comment type="caution">
    <text evidence="5">The sequence shown here is derived from an EMBL/GenBank/DDBJ whole genome shotgun (WGS) entry which is preliminary data.</text>
</comment>
<organism evidence="5 6">
    <name type="scientific">Galbibacter marinus</name>
    <dbReference type="NCBI Taxonomy" id="555500"/>
    <lineage>
        <taxon>Bacteria</taxon>
        <taxon>Pseudomonadati</taxon>
        <taxon>Bacteroidota</taxon>
        <taxon>Flavobacteriia</taxon>
        <taxon>Flavobacteriales</taxon>
        <taxon>Flavobacteriaceae</taxon>
        <taxon>Galbibacter</taxon>
    </lineage>
</organism>
<dbReference type="Proteomes" id="UP000007364">
    <property type="component" value="Unassembled WGS sequence"/>
</dbReference>
<dbReference type="RefSeq" id="WP_008990830.1">
    <property type="nucleotide sequence ID" value="NZ_AMSG01000004.1"/>
</dbReference>
<evidence type="ECO:0000256" key="1">
    <source>
        <dbReference type="ARBA" id="ARBA00009091"/>
    </source>
</evidence>
<dbReference type="InterPro" id="IPR005632">
    <property type="entry name" value="Chaperone_Skp"/>
</dbReference>
<feature type="coiled-coil region" evidence="3">
    <location>
        <begin position="64"/>
        <end position="117"/>
    </location>
</feature>
<feature type="signal peptide" evidence="4">
    <location>
        <begin position="1"/>
        <end position="23"/>
    </location>
</feature>
<dbReference type="EMBL" id="AMSG01000004">
    <property type="protein sequence ID" value="EKF55839.1"/>
    <property type="molecule type" value="Genomic_DNA"/>
</dbReference>
<dbReference type="PATRIC" id="fig|555500.3.peg.991"/>
<keyword evidence="3" id="KW-0175">Coiled coil</keyword>
<dbReference type="InterPro" id="IPR024930">
    <property type="entry name" value="Skp_dom_sf"/>
</dbReference>
<dbReference type="GO" id="GO:0051082">
    <property type="term" value="F:unfolded protein binding"/>
    <property type="evidence" value="ECO:0007669"/>
    <property type="project" value="InterPro"/>
</dbReference>
<dbReference type="PANTHER" id="PTHR35089:SF1">
    <property type="entry name" value="CHAPERONE PROTEIN SKP"/>
    <property type="match status" value="1"/>
</dbReference>
<sequence>MKQFKTLVIAVVLAIGSVGFASAQSKVAHIDVQQLVQDMPEMKAAQAELQKLQGTYKTDIDASYQALQSKMKTYQSEAATQSQEENQKRAQEVEGMQQNIMQAQQQAQQELSQKEMELLKPILEKANAAILKVGKAQGFDYVLDASSGSGVILADGKDLLAEVKKELGF</sequence>
<protein>
    <recommendedName>
        <fullName evidence="7">OmpH family outer membrane protein</fullName>
    </recommendedName>
</protein>
<feature type="chain" id="PRO_5003865695" description="OmpH family outer membrane protein" evidence="4">
    <location>
        <begin position="24"/>
        <end position="169"/>
    </location>
</feature>
<comment type="similarity">
    <text evidence="1">Belongs to the Skp family.</text>
</comment>
<dbReference type="OrthoDB" id="1524711at2"/>
<keyword evidence="6" id="KW-1185">Reference proteome</keyword>
<evidence type="ECO:0000313" key="5">
    <source>
        <dbReference type="EMBL" id="EKF55839.1"/>
    </source>
</evidence>
<dbReference type="GO" id="GO:0005829">
    <property type="term" value="C:cytosol"/>
    <property type="evidence" value="ECO:0007669"/>
    <property type="project" value="TreeGrafter"/>
</dbReference>
<accession>K2PWM5</accession>
<dbReference type="SUPFAM" id="SSF111384">
    <property type="entry name" value="OmpH-like"/>
    <property type="match status" value="1"/>
</dbReference>
<evidence type="ECO:0000256" key="4">
    <source>
        <dbReference type="SAM" id="SignalP"/>
    </source>
</evidence>
<dbReference type="GO" id="GO:0050821">
    <property type="term" value="P:protein stabilization"/>
    <property type="evidence" value="ECO:0007669"/>
    <property type="project" value="TreeGrafter"/>
</dbReference>
<dbReference type="SMART" id="SM00935">
    <property type="entry name" value="OmpH"/>
    <property type="match status" value="1"/>
</dbReference>
<dbReference type="AlphaFoldDB" id="K2PWM5"/>
<dbReference type="STRING" id="555500.I215_04785"/>
<gene>
    <name evidence="5" type="ORF">I215_04785</name>
</gene>
<evidence type="ECO:0000313" key="6">
    <source>
        <dbReference type="Proteomes" id="UP000007364"/>
    </source>
</evidence>
<dbReference type="Pfam" id="PF03938">
    <property type="entry name" value="OmpH"/>
    <property type="match status" value="1"/>
</dbReference>
<name>K2PWM5_9FLAO</name>
<proteinExistence type="inferred from homology"/>
<evidence type="ECO:0000256" key="2">
    <source>
        <dbReference type="ARBA" id="ARBA00022729"/>
    </source>
</evidence>
<dbReference type="Gene3D" id="3.30.910.20">
    <property type="entry name" value="Skp domain"/>
    <property type="match status" value="1"/>
</dbReference>